<name>A0A7S2RDK5_9STRA</name>
<feature type="region of interest" description="Disordered" evidence="1">
    <location>
        <begin position="611"/>
        <end position="651"/>
    </location>
</feature>
<protein>
    <submittedName>
        <fullName evidence="2">Uncharacterized protein</fullName>
    </submittedName>
</protein>
<feature type="compositionally biased region" description="Basic residues" evidence="1">
    <location>
        <begin position="465"/>
        <end position="487"/>
    </location>
</feature>
<feature type="region of interest" description="Disordered" evidence="1">
    <location>
        <begin position="1"/>
        <end position="414"/>
    </location>
</feature>
<feature type="compositionally biased region" description="Acidic residues" evidence="1">
    <location>
        <begin position="142"/>
        <end position="151"/>
    </location>
</feature>
<feature type="compositionally biased region" description="Basic and acidic residues" evidence="1">
    <location>
        <begin position="180"/>
        <end position="194"/>
    </location>
</feature>
<feature type="compositionally biased region" description="Polar residues" evidence="1">
    <location>
        <begin position="222"/>
        <end position="236"/>
    </location>
</feature>
<feature type="compositionally biased region" description="Polar residues" evidence="1">
    <location>
        <begin position="638"/>
        <end position="651"/>
    </location>
</feature>
<reference evidence="2" key="1">
    <citation type="submission" date="2021-01" db="EMBL/GenBank/DDBJ databases">
        <authorList>
            <person name="Corre E."/>
            <person name="Pelletier E."/>
            <person name="Niang G."/>
            <person name="Scheremetjew M."/>
            <person name="Finn R."/>
            <person name="Kale V."/>
            <person name="Holt S."/>
            <person name="Cochrane G."/>
            <person name="Meng A."/>
            <person name="Brown T."/>
            <person name="Cohen L."/>
        </authorList>
    </citation>
    <scope>NUCLEOTIDE SEQUENCE</scope>
    <source>
        <strain evidence="2">NY070348D</strain>
    </source>
</reference>
<feature type="compositionally biased region" description="Basic and acidic residues" evidence="1">
    <location>
        <begin position="237"/>
        <end position="252"/>
    </location>
</feature>
<feature type="compositionally biased region" description="Polar residues" evidence="1">
    <location>
        <begin position="366"/>
        <end position="375"/>
    </location>
</feature>
<feature type="compositionally biased region" description="Basic and acidic residues" evidence="1">
    <location>
        <begin position="202"/>
        <end position="218"/>
    </location>
</feature>
<feature type="compositionally biased region" description="Acidic residues" evidence="1">
    <location>
        <begin position="170"/>
        <end position="179"/>
    </location>
</feature>
<dbReference type="EMBL" id="HBHK01003845">
    <property type="protein sequence ID" value="CAD9667977.1"/>
    <property type="molecule type" value="Transcribed_RNA"/>
</dbReference>
<evidence type="ECO:0000256" key="1">
    <source>
        <dbReference type="SAM" id="MobiDB-lite"/>
    </source>
</evidence>
<sequence>MGRVTRRKGSSSRPQDGEKDVDTRSQGTRHTGPDVSLKNTLESKDKQDLNNIAPDNNSEASEDDEPPEQVNAHTYKNSEEGEYITRVQLKSHCSEGTQDNENGGALFNVLTDNSSEEGEDDDNTRAERGEDHEIRQAVTDNSSEEEEDDDITQTGGKEGHEDRLVGTDNSSEEEEDDDNAQAKEKENIDDKQRLTDNSSMGGKDDKSSQEKVQEDSQKQDILLTSNNSEGVGLTNQTDDRTKEGETDAKQLEQGDNENINGGGAYVVQTRLDVTTDNSSEEGEDDDESNIKQASINKQTCSTFTQEEDDAYQTDNSSEADEDDIREAEEDSNLQQGVVQNSHIDCTEQNEDTHNSSEEEEDDVIKHNSQVPTNGAGSEDGYTEPEDDSEPETPICTVNKPPRRPLRPNPYQSSFKNHDAYGITFSERPNIVQGGCNSLYTKGRYRETTIEEEEEVVETKTVVTTKRVHAKKKVKDKQHHKPKKPGRKVKPESDFISRMDQLAEQKHRKRQDAIDRKAYEENLRKKVCPQCGVTQSFDQVKKRQKKCIDCKKNFRHPLVWNSVRDGFMKRHNISSSTSTIRLEEIHDPPQPPPHSRVNKDFLARMDAAAERRKTRSWLREKEEKSRQAKAKVKKKSSKPWNPTQPSMNYTLHTNGKANVLPCDDNNMVFKNIIQPDTAPSTSDPTYWQARKLVSAHIFRK</sequence>
<feature type="compositionally biased region" description="Basic residues" evidence="1">
    <location>
        <begin position="1"/>
        <end position="10"/>
    </location>
</feature>
<dbReference type="AlphaFoldDB" id="A0A7S2RDK5"/>
<feature type="region of interest" description="Disordered" evidence="1">
    <location>
        <begin position="465"/>
        <end position="495"/>
    </location>
</feature>
<feature type="compositionally biased region" description="Polar residues" evidence="1">
    <location>
        <begin position="49"/>
        <end position="59"/>
    </location>
</feature>
<evidence type="ECO:0000313" key="2">
    <source>
        <dbReference type="EMBL" id="CAD9667977.1"/>
    </source>
</evidence>
<proteinExistence type="predicted"/>
<feature type="compositionally biased region" description="Polar residues" evidence="1">
    <location>
        <begin position="290"/>
        <end position="304"/>
    </location>
</feature>
<gene>
    <name evidence="2" type="ORF">QSP1433_LOCUS2266</name>
</gene>
<feature type="compositionally biased region" description="Acidic residues" evidence="1">
    <location>
        <begin position="278"/>
        <end position="287"/>
    </location>
</feature>
<organism evidence="2">
    <name type="scientific">Mucochytrium quahogii</name>
    <dbReference type="NCBI Taxonomy" id="96639"/>
    <lineage>
        <taxon>Eukaryota</taxon>
        <taxon>Sar</taxon>
        <taxon>Stramenopiles</taxon>
        <taxon>Bigyra</taxon>
        <taxon>Labyrinthulomycetes</taxon>
        <taxon>Thraustochytrida</taxon>
        <taxon>Thraustochytriidae</taxon>
        <taxon>Mucochytrium</taxon>
    </lineage>
</organism>
<feature type="compositionally biased region" description="Basic and acidic residues" evidence="1">
    <location>
        <begin position="123"/>
        <end position="135"/>
    </location>
</feature>
<feature type="compositionally biased region" description="Acidic residues" evidence="1">
    <location>
        <begin position="380"/>
        <end position="390"/>
    </location>
</feature>
<accession>A0A7S2RDK5</accession>
<feature type="compositionally biased region" description="Acidic residues" evidence="1">
    <location>
        <begin position="305"/>
        <end position="331"/>
    </location>
</feature>
<feature type="compositionally biased region" description="Basic and acidic residues" evidence="1">
    <location>
        <begin position="611"/>
        <end position="625"/>
    </location>
</feature>
<feature type="compositionally biased region" description="Polar residues" evidence="1">
    <location>
        <begin position="332"/>
        <end position="343"/>
    </location>
</feature>
<feature type="compositionally biased region" description="Basic residues" evidence="1">
    <location>
        <begin position="626"/>
        <end position="636"/>
    </location>
</feature>